<dbReference type="AlphaFoldDB" id="A0A016V9W5"/>
<accession>A0A016V9W5</accession>
<proteinExistence type="predicted"/>
<dbReference type="OrthoDB" id="10057701at2759"/>
<protein>
    <submittedName>
        <fullName evidence="1">Uncharacterized protein</fullName>
    </submittedName>
</protein>
<keyword evidence="2" id="KW-1185">Reference proteome</keyword>
<reference evidence="2" key="1">
    <citation type="journal article" date="2015" name="Nat. Genet.">
        <title>The genome and transcriptome of the zoonotic hookworm Ancylostoma ceylanicum identify infection-specific gene families.</title>
        <authorList>
            <person name="Schwarz E.M."/>
            <person name="Hu Y."/>
            <person name="Antoshechkin I."/>
            <person name="Miller M.M."/>
            <person name="Sternberg P.W."/>
            <person name="Aroian R.V."/>
        </authorList>
    </citation>
    <scope>NUCLEOTIDE SEQUENCE</scope>
    <source>
        <strain evidence="2">HY135</strain>
    </source>
</reference>
<dbReference type="Proteomes" id="UP000024635">
    <property type="component" value="Unassembled WGS sequence"/>
</dbReference>
<dbReference type="EMBL" id="JARK01001350">
    <property type="protein sequence ID" value="EYC24459.1"/>
    <property type="molecule type" value="Genomic_DNA"/>
</dbReference>
<gene>
    <name evidence="1" type="primary">Acey_s0014.g2515</name>
    <name evidence="1" type="ORF">Y032_0014g2515</name>
</gene>
<evidence type="ECO:0000313" key="2">
    <source>
        <dbReference type="Proteomes" id="UP000024635"/>
    </source>
</evidence>
<sequence>MLKVRVFHRHLVNISEKKILEAVEIRRHSPEISNEEELREAWCVKIDRNSPFWHYYNRRDTLTTTNDCLLTANRIVIPKSLHRRVHSSLHKANPG</sequence>
<name>A0A016V9W5_9BILA</name>
<comment type="caution">
    <text evidence="1">The sequence shown here is derived from an EMBL/GenBank/DDBJ whole genome shotgun (WGS) entry which is preliminary data.</text>
</comment>
<evidence type="ECO:0000313" key="1">
    <source>
        <dbReference type="EMBL" id="EYC24459.1"/>
    </source>
</evidence>
<organism evidence="1 2">
    <name type="scientific">Ancylostoma ceylanicum</name>
    <dbReference type="NCBI Taxonomy" id="53326"/>
    <lineage>
        <taxon>Eukaryota</taxon>
        <taxon>Metazoa</taxon>
        <taxon>Ecdysozoa</taxon>
        <taxon>Nematoda</taxon>
        <taxon>Chromadorea</taxon>
        <taxon>Rhabditida</taxon>
        <taxon>Rhabditina</taxon>
        <taxon>Rhabditomorpha</taxon>
        <taxon>Strongyloidea</taxon>
        <taxon>Ancylostomatidae</taxon>
        <taxon>Ancylostomatinae</taxon>
        <taxon>Ancylostoma</taxon>
    </lineage>
</organism>